<dbReference type="OrthoDB" id="252464at2"/>
<evidence type="ECO:0000256" key="1">
    <source>
        <dbReference type="ARBA" id="ARBA00022801"/>
    </source>
</evidence>
<evidence type="ECO:0000313" key="4">
    <source>
        <dbReference type="Proteomes" id="UP000182427"/>
    </source>
</evidence>
<dbReference type="NCBIfam" id="TIGR02427">
    <property type="entry name" value="protocat_pcaD"/>
    <property type="match status" value="1"/>
</dbReference>
<proteinExistence type="predicted"/>
<dbReference type="Proteomes" id="UP000182427">
    <property type="component" value="Chromosome I"/>
</dbReference>
<dbReference type="Pfam" id="PF00561">
    <property type="entry name" value="Abhydrolase_1"/>
    <property type="match status" value="1"/>
</dbReference>
<dbReference type="InterPro" id="IPR026968">
    <property type="entry name" value="PcaD/CatD"/>
</dbReference>
<dbReference type="SUPFAM" id="SSF53474">
    <property type="entry name" value="alpha/beta-Hydrolases"/>
    <property type="match status" value="1"/>
</dbReference>
<reference evidence="3 4" key="1">
    <citation type="submission" date="2016-10" db="EMBL/GenBank/DDBJ databases">
        <authorList>
            <person name="de Groot N.N."/>
        </authorList>
    </citation>
    <scope>NUCLEOTIDE SEQUENCE [LARGE SCALE GENOMIC DNA]</scope>
    <source>
        <strain evidence="3 4">GAS232</strain>
    </source>
</reference>
<dbReference type="InterPro" id="IPR000073">
    <property type="entry name" value="AB_hydrolase_1"/>
</dbReference>
<gene>
    <name evidence="3" type="ORF">SAMN05444167_2329</name>
</gene>
<dbReference type="AlphaFoldDB" id="A0A1G7KVZ3"/>
<sequence>MILHHELVGEHDAPCIVLSTSLGARMQMWQPQMQVLTQHFRVLRYDMRGHGGSPSPVGPYSIADLGNDVLQLLDYHNIPSTHFCGISLGGVIGQWLGVHAPDRIEKLVLCNTAAKVGTEDGWQKRITEVRANGMASIADTVISRWFTEPFAASHVEVVASIREGMLACNPEGYVACCEALRTCDLRDEIASITAPSLIIAGDHDAVCTLADAQFLQSQIPTSQERTLPAAHLSNVESTENFNQCLLNFLQ</sequence>
<evidence type="ECO:0000313" key="3">
    <source>
        <dbReference type="EMBL" id="SDF41281.1"/>
    </source>
</evidence>
<name>A0A1G7KVZ3_9BACT</name>
<dbReference type="GO" id="GO:0047570">
    <property type="term" value="F:3-oxoadipate enol-lactonase activity"/>
    <property type="evidence" value="ECO:0007669"/>
    <property type="project" value="InterPro"/>
</dbReference>
<dbReference type="GO" id="GO:0016020">
    <property type="term" value="C:membrane"/>
    <property type="evidence" value="ECO:0007669"/>
    <property type="project" value="TreeGrafter"/>
</dbReference>
<dbReference type="InterPro" id="IPR029058">
    <property type="entry name" value="AB_hydrolase_fold"/>
</dbReference>
<dbReference type="PANTHER" id="PTHR43798">
    <property type="entry name" value="MONOACYLGLYCEROL LIPASE"/>
    <property type="match status" value="1"/>
</dbReference>
<dbReference type="InterPro" id="IPR050266">
    <property type="entry name" value="AB_hydrolase_sf"/>
</dbReference>
<feature type="domain" description="AB hydrolase-1" evidence="2">
    <location>
        <begin position="17"/>
        <end position="114"/>
    </location>
</feature>
<keyword evidence="1" id="KW-0378">Hydrolase</keyword>
<protein>
    <submittedName>
        <fullName evidence="3">3-oxoadipate enol-lactonase</fullName>
    </submittedName>
</protein>
<dbReference type="EMBL" id="LT629690">
    <property type="protein sequence ID" value="SDF41281.1"/>
    <property type="molecule type" value="Genomic_DNA"/>
</dbReference>
<dbReference type="PRINTS" id="PR00111">
    <property type="entry name" value="ABHYDROLASE"/>
</dbReference>
<accession>A0A1G7KVZ3</accession>
<dbReference type="RefSeq" id="WP_083345281.1">
    <property type="nucleotide sequence ID" value="NZ_LT629690.1"/>
</dbReference>
<dbReference type="GO" id="GO:0042952">
    <property type="term" value="P:beta-ketoadipate pathway"/>
    <property type="evidence" value="ECO:0007669"/>
    <property type="project" value="InterPro"/>
</dbReference>
<organism evidence="3 4">
    <name type="scientific">Terriglobus roseus</name>
    <dbReference type="NCBI Taxonomy" id="392734"/>
    <lineage>
        <taxon>Bacteria</taxon>
        <taxon>Pseudomonadati</taxon>
        <taxon>Acidobacteriota</taxon>
        <taxon>Terriglobia</taxon>
        <taxon>Terriglobales</taxon>
        <taxon>Acidobacteriaceae</taxon>
        <taxon>Terriglobus</taxon>
    </lineage>
</organism>
<dbReference type="PANTHER" id="PTHR43798:SF31">
    <property type="entry name" value="AB HYDROLASE SUPERFAMILY PROTEIN YCLE"/>
    <property type="match status" value="1"/>
</dbReference>
<evidence type="ECO:0000259" key="2">
    <source>
        <dbReference type="Pfam" id="PF00561"/>
    </source>
</evidence>
<keyword evidence="4" id="KW-1185">Reference proteome</keyword>
<dbReference type="Gene3D" id="3.40.50.1820">
    <property type="entry name" value="alpha/beta hydrolase"/>
    <property type="match status" value="1"/>
</dbReference>